<dbReference type="AlphaFoldDB" id="A0A4C1UKQ6"/>
<gene>
    <name evidence="1" type="ORF">EVAR_86055_1</name>
</gene>
<protein>
    <submittedName>
        <fullName evidence="1">Uncharacterized protein</fullName>
    </submittedName>
</protein>
<dbReference type="Proteomes" id="UP000299102">
    <property type="component" value="Unassembled WGS sequence"/>
</dbReference>
<evidence type="ECO:0000313" key="2">
    <source>
        <dbReference type="Proteomes" id="UP000299102"/>
    </source>
</evidence>
<reference evidence="1 2" key="1">
    <citation type="journal article" date="2019" name="Commun. Biol.">
        <title>The bagworm genome reveals a unique fibroin gene that provides high tensile strength.</title>
        <authorList>
            <person name="Kono N."/>
            <person name="Nakamura H."/>
            <person name="Ohtoshi R."/>
            <person name="Tomita M."/>
            <person name="Numata K."/>
            <person name="Arakawa K."/>
        </authorList>
    </citation>
    <scope>NUCLEOTIDE SEQUENCE [LARGE SCALE GENOMIC DNA]</scope>
</reference>
<comment type="caution">
    <text evidence="1">The sequence shown here is derived from an EMBL/GenBank/DDBJ whole genome shotgun (WGS) entry which is preliminary data.</text>
</comment>
<accession>A0A4C1UKQ6</accession>
<proteinExistence type="predicted"/>
<evidence type="ECO:0000313" key="1">
    <source>
        <dbReference type="EMBL" id="GBP26552.1"/>
    </source>
</evidence>
<organism evidence="1 2">
    <name type="scientific">Eumeta variegata</name>
    <name type="common">Bagworm moth</name>
    <name type="synonym">Eumeta japonica</name>
    <dbReference type="NCBI Taxonomy" id="151549"/>
    <lineage>
        <taxon>Eukaryota</taxon>
        <taxon>Metazoa</taxon>
        <taxon>Ecdysozoa</taxon>
        <taxon>Arthropoda</taxon>
        <taxon>Hexapoda</taxon>
        <taxon>Insecta</taxon>
        <taxon>Pterygota</taxon>
        <taxon>Neoptera</taxon>
        <taxon>Endopterygota</taxon>
        <taxon>Lepidoptera</taxon>
        <taxon>Glossata</taxon>
        <taxon>Ditrysia</taxon>
        <taxon>Tineoidea</taxon>
        <taxon>Psychidae</taxon>
        <taxon>Oiketicinae</taxon>
        <taxon>Eumeta</taxon>
    </lineage>
</organism>
<sequence length="114" mass="12491">MHHARVRKPTTSYTNRVALGTICSQVETPETSAALFTFYVFISDILVDEVVALSVSGDDPRAAARLYELTADRRTRCTLRPLAPGGLFISTTQEIGKAVWDYATAILIIKACQS</sequence>
<keyword evidence="2" id="KW-1185">Reference proteome</keyword>
<name>A0A4C1UKQ6_EUMVA</name>
<dbReference type="EMBL" id="BGZK01000181">
    <property type="protein sequence ID" value="GBP26552.1"/>
    <property type="molecule type" value="Genomic_DNA"/>
</dbReference>